<dbReference type="PANTHER" id="PTHR13248">
    <property type="entry name" value="TRANSCRIPTION ELONGATION FACTOR B POLYPEPTIDE 2"/>
    <property type="match status" value="1"/>
</dbReference>
<evidence type="ECO:0000313" key="2">
    <source>
        <dbReference type="EMBL" id="KAK7575674.1"/>
    </source>
</evidence>
<protein>
    <recommendedName>
        <fullName evidence="1">Ubiquitin-like domain-containing protein</fullName>
    </recommendedName>
</protein>
<sequence length="128" mass="14756">MWNRTSMIPLQKIYDYEDVYLMIQRKKLTIFTDCKDTTEISEVKKIIEGIIKVPPKDQLLFTKDREIMDDDKTLANYGYTTGVARAQSPGSIGLALRQENGEFESLYLEPYSTPPELPLVMKNNECPD</sequence>
<dbReference type="InterPro" id="IPR029071">
    <property type="entry name" value="Ubiquitin-like_domsf"/>
</dbReference>
<proteinExistence type="predicted"/>
<dbReference type="AlphaFoldDB" id="A0AAN9XZ15"/>
<reference evidence="2 3" key="1">
    <citation type="submission" date="2024-03" db="EMBL/GenBank/DDBJ databases">
        <title>Adaptation during the transition from Ophiocordyceps entomopathogen to insect associate is accompanied by gene loss and intensified selection.</title>
        <authorList>
            <person name="Ward C.M."/>
            <person name="Onetto C.A."/>
            <person name="Borneman A.R."/>
        </authorList>
    </citation>
    <scope>NUCLEOTIDE SEQUENCE [LARGE SCALE GENOMIC DNA]</scope>
    <source>
        <strain evidence="2">AWRI1</strain>
        <tissue evidence="2">Single Adult Female</tissue>
    </source>
</reference>
<dbReference type="Proteomes" id="UP001367676">
    <property type="component" value="Unassembled WGS sequence"/>
</dbReference>
<dbReference type="PANTHER" id="PTHR13248:SF4">
    <property type="entry name" value="ELONGIN B"/>
    <property type="match status" value="1"/>
</dbReference>
<dbReference type="GO" id="GO:0030891">
    <property type="term" value="C:VCB complex"/>
    <property type="evidence" value="ECO:0007669"/>
    <property type="project" value="InterPro"/>
</dbReference>
<keyword evidence="3" id="KW-1185">Reference proteome</keyword>
<accession>A0AAN9XZ15</accession>
<feature type="domain" description="Ubiquitin-like" evidence="1">
    <location>
        <begin position="17"/>
        <end position="82"/>
    </location>
</feature>
<evidence type="ECO:0000259" key="1">
    <source>
        <dbReference type="PROSITE" id="PS50053"/>
    </source>
</evidence>
<dbReference type="InterPro" id="IPR000626">
    <property type="entry name" value="Ubiquitin-like_dom"/>
</dbReference>
<dbReference type="GO" id="GO:0006368">
    <property type="term" value="P:transcription elongation by RNA polymerase II"/>
    <property type="evidence" value="ECO:0007669"/>
    <property type="project" value="InterPro"/>
</dbReference>
<gene>
    <name evidence="2" type="ORF">V9T40_011960</name>
</gene>
<dbReference type="SUPFAM" id="SSF54236">
    <property type="entry name" value="Ubiquitin-like"/>
    <property type="match status" value="1"/>
</dbReference>
<comment type="caution">
    <text evidence="2">The sequence shown here is derived from an EMBL/GenBank/DDBJ whole genome shotgun (WGS) entry which is preliminary data.</text>
</comment>
<dbReference type="EMBL" id="JBBCAQ010000036">
    <property type="protein sequence ID" value="KAK7575674.1"/>
    <property type="molecule type" value="Genomic_DNA"/>
</dbReference>
<dbReference type="GO" id="GO:0070449">
    <property type="term" value="C:elongin complex"/>
    <property type="evidence" value="ECO:0007669"/>
    <property type="project" value="InterPro"/>
</dbReference>
<dbReference type="Pfam" id="PF00240">
    <property type="entry name" value="ubiquitin"/>
    <property type="match status" value="1"/>
</dbReference>
<evidence type="ECO:0000313" key="3">
    <source>
        <dbReference type="Proteomes" id="UP001367676"/>
    </source>
</evidence>
<organism evidence="2 3">
    <name type="scientific">Parthenolecanium corni</name>
    <dbReference type="NCBI Taxonomy" id="536013"/>
    <lineage>
        <taxon>Eukaryota</taxon>
        <taxon>Metazoa</taxon>
        <taxon>Ecdysozoa</taxon>
        <taxon>Arthropoda</taxon>
        <taxon>Hexapoda</taxon>
        <taxon>Insecta</taxon>
        <taxon>Pterygota</taxon>
        <taxon>Neoptera</taxon>
        <taxon>Paraneoptera</taxon>
        <taxon>Hemiptera</taxon>
        <taxon>Sternorrhyncha</taxon>
        <taxon>Coccoidea</taxon>
        <taxon>Coccidae</taxon>
        <taxon>Parthenolecanium</taxon>
    </lineage>
</organism>
<dbReference type="InterPro" id="IPR039049">
    <property type="entry name" value="ELOB"/>
</dbReference>
<dbReference type="PROSITE" id="PS50053">
    <property type="entry name" value="UBIQUITIN_2"/>
    <property type="match status" value="1"/>
</dbReference>
<dbReference type="Gene3D" id="3.10.20.90">
    <property type="entry name" value="Phosphatidylinositol 3-kinase Catalytic Subunit, Chain A, domain 1"/>
    <property type="match status" value="1"/>
</dbReference>
<name>A0AAN9XZ15_9HEMI</name>
<dbReference type="CDD" id="cd01788">
    <property type="entry name" value="Ubl_ElonginB"/>
    <property type="match status" value="1"/>
</dbReference>